<feature type="chain" id="PRO_5041907666" evidence="2">
    <location>
        <begin position="28"/>
        <end position="142"/>
    </location>
</feature>
<gene>
    <name evidence="3" type="ORF">L3X38_002804</name>
</gene>
<evidence type="ECO:0000313" key="3">
    <source>
        <dbReference type="EMBL" id="KAI5349913.1"/>
    </source>
</evidence>
<evidence type="ECO:0000256" key="2">
    <source>
        <dbReference type="SAM" id="SignalP"/>
    </source>
</evidence>
<sequence>MEICKSDFKNSLLSLLLTALLSVFSPAEWLQGLSLHPRRVPGHETSLDWTTTTSVLHFVASPKSRTAPTAEKAQKPSRFSPRFKPLDLAPPPPIPAIKLIIGCGSDISSISEICKDCDLACEDYDLAVEDCSSDRRGISETC</sequence>
<name>A0AAD4ZLD1_PRUDU</name>
<feature type="region of interest" description="Disordered" evidence="1">
    <location>
        <begin position="62"/>
        <end position="86"/>
    </location>
</feature>
<organism evidence="3 4">
    <name type="scientific">Prunus dulcis</name>
    <name type="common">Almond</name>
    <name type="synonym">Amygdalus dulcis</name>
    <dbReference type="NCBI Taxonomy" id="3755"/>
    <lineage>
        <taxon>Eukaryota</taxon>
        <taxon>Viridiplantae</taxon>
        <taxon>Streptophyta</taxon>
        <taxon>Embryophyta</taxon>
        <taxon>Tracheophyta</taxon>
        <taxon>Spermatophyta</taxon>
        <taxon>Magnoliopsida</taxon>
        <taxon>eudicotyledons</taxon>
        <taxon>Gunneridae</taxon>
        <taxon>Pentapetalae</taxon>
        <taxon>rosids</taxon>
        <taxon>fabids</taxon>
        <taxon>Rosales</taxon>
        <taxon>Rosaceae</taxon>
        <taxon>Amygdaloideae</taxon>
        <taxon>Amygdaleae</taxon>
        <taxon>Prunus</taxon>
    </lineage>
</organism>
<evidence type="ECO:0000313" key="4">
    <source>
        <dbReference type="Proteomes" id="UP001054821"/>
    </source>
</evidence>
<keyword evidence="4" id="KW-1185">Reference proteome</keyword>
<reference evidence="3 4" key="1">
    <citation type="journal article" date="2022" name="G3 (Bethesda)">
        <title>Whole-genome sequence and methylome profiling of the almond [Prunus dulcis (Mill.) D.A. Webb] cultivar 'Nonpareil'.</title>
        <authorList>
            <person name="D'Amico-Willman K.M."/>
            <person name="Ouma W.Z."/>
            <person name="Meulia T."/>
            <person name="Sideli G.M."/>
            <person name="Gradziel T.M."/>
            <person name="Fresnedo-Ramirez J."/>
        </authorList>
    </citation>
    <scope>NUCLEOTIDE SEQUENCE [LARGE SCALE GENOMIC DNA]</scope>
    <source>
        <strain evidence="3">Clone GOH B32 T37-40</strain>
    </source>
</reference>
<comment type="caution">
    <text evidence="3">The sequence shown here is derived from an EMBL/GenBank/DDBJ whole genome shotgun (WGS) entry which is preliminary data.</text>
</comment>
<dbReference type="Proteomes" id="UP001054821">
    <property type="component" value="Chromosome 1"/>
</dbReference>
<dbReference type="AlphaFoldDB" id="A0AAD4ZLD1"/>
<proteinExistence type="predicted"/>
<keyword evidence="2" id="KW-0732">Signal</keyword>
<dbReference type="EMBL" id="JAJFAZ020000001">
    <property type="protein sequence ID" value="KAI5349913.1"/>
    <property type="molecule type" value="Genomic_DNA"/>
</dbReference>
<evidence type="ECO:0000256" key="1">
    <source>
        <dbReference type="SAM" id="MobiDB-lite"/>
    </source>
</evidence>
<feature type="signal peptide" evidence="2">
    <location>
        <begin position="1"/>
        <end position="27"/>
    </location>
</feature>
<accession>A0AAD4ZLD1</accession>
<protein>
    <submittedName>
        <fullName evidence="3">Uncharacterized protein</fullName>
    </submittedName>
</protein>